<dbReference type="PANTHER" id="PTHR35204">
    <property type="entry name" value="YALI0A21131P"/>
    <property type="match status" value="1"/>
</dbReference>
<feature type="signal peptide" evidence="1">
    <location>
        <begin position="1"/>
        <end position="20"/>
    </location>
</feature>
<reference evidence="2 3" key="1">
    <citation type="submission" date="2016-06" db="EMBL/GenBank/DDBJ databases">
        <title>Comparative genomics of the ectomycorrhizal sister species Rhizopogon vinicolor and Rhizopogon vesiculosus (Basidiomycota: Boletales) reveals a divergence of the mating type B locus.</title>
        <authorList>
            <consortium name="DOE Joint Genome Institute"/>
            <person name="Mujic A.B."/>
            <person name="Kuo A."/>
            <person name="Tritt A."/>
            <person name="Lipzen A."/>
            <person name="Chen C."/>
            <person name="Johnson J."/>
            <person name="Sharma A."/>
            <person name="Barry K."/>
            <person name="Grigoriev I.V."/>
            <person name="Spatafora J.W."/>
        </authorList>
    </citation>
    <scope>NUCLEOTIDE SEQUENCE [LARGE SCALE GENOMIC DNA]</scope>
    <source>
        <strain evidence="2 3">AM-OR11-026</strain>
    </source>
</reference>
<name>A0A1B7MPV1_9AGAM</name>
<evidence type="ECO:0000256" key="1">
    <source>
        <dbReference type="SAM" id="SignalP"/>
    </source>
</evidence>
<evidence type="ECO:0000313" key="3">
    <source>
        <dbReference type="Proteomes" id="UP000092154"/>
    </source>
</evidence>
<evidence type="ECO:0000313" key="2">
    <source>
        <dbReference type="EMBL" id="OAX34630.1"/>
    </source>
</evidence>
<protein>
    <submittedName>
        <fullName evidence="2">Uncharacterized protein</fullName>
    </submittedName>
</protein>
<dbReference type="STRING" id="1314800.A0A1B7MPV1"/>
<accession>A0A1B7MPV1</accession>
<sequence length="558" mass="63806">MRSVTKAAVWLFLAVERVLTAQIPLSPDYHDESLDFYSHFERDSRQWDLDEPYDVNATGNLVFETVNSLLQHWANTRYRIGHTIVPGIVPVGTILYHGAITGPHIPTALDWVSVEPEHSMIFCRGTVETGCWHATFAVTRPMKVLYFDGSSAANIPEGTMDTQDLVAWSEMRPEWVSNDTQRIRDLCKWGLKNGINGLVRMEMNFEIMICNFTSHMEVISFSNLDNFRLASDNPTDLPDDPNNVHQVFEMMHSASWHENYPGETRIILDYSALISFYDNDLVPSLVPRRVGVERWDHRVAGISPEDIERVKDRLAQVLERPPVTASGIDWKTVLRSVVDRYASRLDVMQYLMNITLDDTPVLLDRARKVQRQLRTMLAPYILLAALPPRGSVEVNATNSWAAPVFQGCATTHTSSIGTSGILTPSERLLLRAVRETTREICRVTTRIWASGFIAGLDPLYPADQNLDADRIRILMGEWNEDIERLMSWLDWSVWVKCRPACGVEEMCYLPTWPLGFFPPDHPFPAWNSALKLPWPDPNEGEWKRPQHKCIRRLEPYGF</sequence>
<dbReference type="InParanoid" id="A0A1B7MPV1"/>
<gene>
    <name evidence="2" type="ORF">K503DRAFT_724214</name>
</gene>
<dbReference type="PANTHER" id="PTHR35204:SF1">
    <property type="entry name" value="ENTEROTOXIN"/>
    <property type="match status" value="1"/>
</dbReference>
<feature type="chain" id="PRO_5008597465" evidence="1">
    <location>
        <begin position="21"/>
        <end position="558"/>
    </location>
</feature>
<dbReference type="Proteomes" id="UP000092154">
    <property type="component" value="Unassembled WGS sequence"/>
</dbReference>
<proteinExistence type="predicted"/>
<dbReference type="OrthoDB" id="10261782at2759"/>
<keyword evidence="3" id="KW-1185">Reference proteome</keyword>
<organism evidence="2 3">
    <name type="scientific">Rhizopogon vinicolor AM-OR11-026</name>
    <dbReference type="NCBI Taxonomy" id="1314800"/>
    <lineage>
        <taxon>Eukaryota</taxon>
        <taxon>Fungi</taxon>
        <taxon>Dikarya</taxon>
        <taxon>Basidiomycota</taxon>
        <taxon>Agaricomycotina</taxon>
        <taxon>Agaricomycetes</taxon>
        <taxon>Agaricomycetidae</taxon>
        <taxon>Boletales</taxon>
        <taxon>Suillineae</taxon>
        <taxon>Rhizopogonaceae</taxon>
        <taxon>Rhizopogon</taxon>
    </lineage>
</organism>
<keyword evidence="1" id="KW-0732">Signal</keyword>
<dbReference type="AlphaFoldDB" id="A0A1B7MPV1"/>
<dbReference type="InterPro" id="IPR038921">
    <property type="entry name" value="YOR389W-like"/>
</dbReference>
<dbReference type="EMBL" id="KV448587">
    <property type="protein sequence ID" value="OAX34630.1"/>
    <property type="molecule type" value="Genomic_DNA"/>
</dbReference>